<dbReference type="KEGG" id="crq:GCK72_025406"/>
<reference evidence="3" key="1">
    <citation type="submission" date="2007-07" db="EMBL/GenBank/DDBJ databases">
        <title>PCAP assembly of the Caenorhabditis remanei genome.</title>
        <authorList>
            <consortium name="The Caenorhabditis remanei Sequencing Consortium"/>
            <person name="Wilson R.K."/>
        </authorList>
    </citation>
    <scope>NUCLEOTIDE SEQUENCE [LARGE SCALE GENOMIC DNA]</scope>
    <source>
        <strain evidence="3">PB4641</strain>
    </source>
</reference>
<dbReference type="Proteomes" id="UP000008281">
    <property type="component" value="Unassembled WGS sequence"/>
</dbReference>
<dbReference type="GeneID" id="9819630"/>
<feature type="region of interest" description="Disordered" evidence="2">
    <location>
        <begin position="17"/>
        <end position="53"/>
    </location>
</feature>
<keyword evidence="1" id="KW-0175">Coiled coil</keyword>
<evidence type="ECO:0000313" key="3">
    <source>
        <dbReference type="EMBL" id="EFP03717.1"/>
    </source>
</evidence>
<dbReference type="AlphaFoldDB" id="E3MJM6"/>
<dbReference type="HOGENOM" id="CLU_696855_0_0_1"/>
<evidence type="ECO:0000313" key="4">
    <source>
        <dbReference type="Proteomes" id="UP000008281"/>
    </source>
</evidence>
<feature type="compositionally biased region" description="Basic and acidic residues" evidence="2">
    <location>
        <begin position="229"/>
        <end position="240"/>
    </location>
</feature>
<protein>
    <submittedName>
        <fullName evidence="3">Uncharacterized protein</fullName>
    </submittedName>
</protein>
<gene>
    <name evidence="3" type="ORF">CRE_19239</name>
</gene>
<evidence type="ECO:0000256" key="1">
    <source>
        <dbReference type="SAM" id="Coils"/>
    </source>
</evidence>
<sequence>MNNPLASSKKIEVVKGDDATEGVVSKDETHVQELVAKGDDNKDASKGVEEQNHDPDFKTLDEFLKDKIKEAVAVSIDLRTTSPADLAKMSDQQREIFFSKKISTIFEVTTAHIHTFCNTVANEGIEHFEKEREIENKESYSYSELYTLQYVARNKAHTSAKAFVGALMAERLKQAGPSVDLAGPTHTVVRFYALARLEDHFDALCKKEDEEYKSKNVDPNGSPFDETEEQKLEKKEKEKKGDRRRVSYMVKVWNSLKVENEQMFRELKAAQRRKAQSEADRGFLEANIVLLKIRERAQMENARNREMSARLQQAVNEMNSANQITHQVIYPPLPPPDALLYPMGSTTRCVCKPGCQVQLQEPSYHILSPDDLAYWGITEERQQQLKRGAPRSPPRK</sequence>
<proteinExistence type="predicted"/>
<name>E3MJM6_CAERE</name>
<dbReference type="EMBL" id="DS268450">
    <property type="protein sequence ID" value="EFP03717.1"/>
    <property type="molecule type" value="Genomic_DNA"/>
</dbReference>
<feature type="region of interest" description="Disordered" evidence="2">
    <location>
        <begin position="212"/>
        <end position="240"/>
    </location>
</feature>
<dbReference type="RefSeq" id="XP_003103746.2">
    <property type="nucleotide sequence ID" value="XM_003103698.2"/>
</dbReference>
<evidence type="ECO:0000256" key="2">
    <source>
        <dbReference type="SAM" id="MobiDB-lite"/>
    </source>
</evidence>
<accession>E3MJM6</accession>
<organism evidence="4">
    <name type="scientific">Caenorhabditis remanei</name>
    <name type="common">Caenorhabditis vulgaris</name>
    <dbReference type="NCBI Taxonomy" id="31234"/>
    <lineage>
        <taxon>Eukaryota</taxon>
        <taxon>Metazoa</taxon>
        <taxon>Ecdysozoa</taxon>
        <taxon>Nematoda</taxon>
        <taxon>Chromadorea</taxon>
        <taxon>Rhabditida</taxon>
        <taxon>Rhabditina</taxon>
        <taxon>Rhabditomorpha</taxon>
        <taxon>Rhabditoidea</taxon>
        <taxon>Rhabditidae</taxon>
        <taxon>Peloderinae</taxon>
        <taxon>Caenorhabditis</taxon>
    </lineage>
</organism>
<feature type="coiled-coil region" evidence="1">
    <location>
        <begin position="260"/>
        <end position="324"/>
    </location>
</feature>
<dbReference type="InParanoid" id="E3MJM6"/>
<dbReference type="CTD" id="9819630"/>
<keyword evidence="4" id="KW-1185">Reference proteome</keyword>